<dbReference type="OrthoDB" id="306726at2"/>
<dbReference type="RefSeq" id="WP_119972119.1">
    <property type="nucleotide sequence ID" value="NZ_CP032416.1"/>
</dbReference>
<sequence>MIKFITEEYLRDIYRKEPFDSYKLEQGQRLTPGAVEYLSDKKIKLVTEDFAEKKVEKPAAAEPFQVSVKTVEKEKQDNFGSKNKLCCKLKSIEAAFLVTSSEILREDVTLAQSVINLGRKISNIRNVVEGKASLEVIYLKECTGINSSNCTTELEDCFEITEFHMQLDKSSSILRIHLLRCNVRELYFEVIDAYKDEDDLKDGIIKNLNLIINSLSQLICSIIGGKQCQRKN</sequence>
<accession>A0A386H442</accession>
<gene>
    <name evidence="1" type="ORF">D4Z93_07700</name>
</gene>
<dbReference type="AlphaFoldDB" id="A0A386H442"/>
<proteinExistence type="predicted"/>
<keyword evidence="2" id="KW-1185">Reference proteome</keyword>
<keyword evidence="1" id="KW-0808">Transferase</keyword>
<evidence type="ECO:0000313" key="1">
    <source>
        <dbReference type="EMBL" id="AYD40414.1"/>
    </source>
</evidence>
<protein>
    <submittedName>
        <fullName evidence="1">Cobalamin adenosyltransferase</fullName>
    </submittedName>
</protein>
<evidence type="ECO:0000313" key="2">
    <source>
        <dbReference type="Proteomes" id="UP000266301"/>
    </source>
</evidence>
<reference evidence="1 2" key="1">
    <citation type="journal article" date="2019" name="Int. J. Syst. Evol. Microbiol.">
        <title>Clostridium fermenticellae sp. nov., isolated from the mud in a fermentation cellar for the production of the Chinese liquor, baijiu.</title>
        <authorList>
            <person name="Xu P.X."/>
            <person name="Chai L.J."/>
            <person name="Qiu T."/>
            <person name="Zhang X.J."/>
            <person name="Lu Z.M."/>
            <person name="Xiao C."/>
            <person name="Wang S.T."/>
            <person name="Shen C.H."/>
            <person name="Shi J.S."/>
            <person name="Xu Z.H."/>
        </authorList>
    </citation>
    <scope>NUCLEOTIDE SEQUENCE [LARGE SCALE GENOMIC DNA]</scope>
    <source>
        <strain evidence="1 2">JN500901</strain>
    </source>
</reference>
<dbReference type="GO" id="GO:0016740">
    <property type="term" value="F:transferase activity"/>
    <property type="evidence" value="ECO:0007669"/>
    <property type="project" value="UniProtKB-KW"/>
</dbReference>
<organism evidence="1 2">
    <name type="scientific">Clostridium fermenticellae</name>
    <dbReference type="NCBI Taxonomy" id="2068654"/>
    <lineage>
        <taxon>Bacteria</taxon>
        <taxon>Bacillati</taxon>
        <taxon>Bacillota</taxon>
        <taxon>Clostridia</taxon>
        <taxon>Eubacteriales</taxon>
        <taxon>Clostridiaceae</taxon>
        <taxon>Clostridium</taxon>
    </lineage>
</organism>
<dbReference type="EMBL" id="CP032416">
    <property type="protein sequence ID" value="AYD40414.1"/>
    <property type="molecule type" value="Genomic_DNA"/>
</dbReference>
<name>A0A386H442_9CLOT</name>
<dbReference type="KEGG" id="cfer:D4Z93_07700"/>
<dbReference type="Proteomes" id="UP000266301">
    <property type="component" value="Chromosome"/>
</dbReference>